<protein>
    <submittedName>
        <fullName evidence="14">Uncharacterized protein</fullName>
    </submittedName>
</protein>
<keyword evidence="5 11" id="KW-0732">Signal</keyword>
<evidence type="ECO:0000256" key="8">
    <source>
        <dbReference type="ARBA" id="ARBA00023157"/>
    </source>
</evidence>
<evidence type="ECO:0000259" key="12">
    <source>
        <dbReference type="PROSITE" id="PS50041"/>
    </source>
</evidence>
<keyword evidence="15" id="KW-1185">Reference proteome</keyword>
<accession>A0A9P0IZ14</accession>
<dbReference type="Proteomes" id="UP001154329">
    <property type="component" value="Chromosome 2"/>
</dbReference>
<dbReference type="InterPro" id="IPR016186">
    <property type="entry name" value="C-type_lectin-like/link_sf"/>
</dbReference>
<dbReference type="GO" id="GO:0042806">
    <property type="term" value="F:fucose binding"/>
    <property type="evidence" value="ECO:0007669"/>
    <property type="project" value="UniProtKB-ARBA"/>
</dbReference>
<reference evidence="14" key="2">
    <citation type="submission" date="2022-10" db="EMBL/GenBank/DDBJ databases">
        <authorList>
            <consortium name="ENA_rothamsted_submissions"/>
            <consortium name="culmorum"/>
            <person name="King R."/>
        </authorList>
    </citation>
    <scope>NUCLEOTIDE SEQUENCE</scope>
</reference>
<comment type="subunit">
    <text evidence="3">Homotrimer.</text>
</comment>
<evidence type="ECO:0000256" key="9">
    <source>
        <dbReference type="PROSITE-ProRule" id="PRU00302"/>
    </source>
</evidence>
<gene>
    <name evidence="14" type="ORF">APHIGO_LOCUS4501</name>
</gene>
<dbReference type="GO" id="GO:0010185">
    <property type="term" value="P:regulation of cellular defense response"/>
    <property type="evidence" value="ECO:0007669"/>
    <property type="project" value="UniProtKB-ARBA"/>
</dbReference>
<evidence type="ECO:0000256" key="10">
    <source>
        <dbReference type="SAM" id="MobiDB-lite"/>
    </source>
</evidence>
<name>A0A9P0IZ14_APHGO</name>
<evidence type="ECO:0000256" key="3">
    <source>
        <dbReference type="ARBA" id="ARBA00011233"/>
    </source>
</evidence>
<keyword evidence="4" id="KW-0479">Metal-binding</keyword>
<keyword evidence="7" id="KW-0106">Calcium</keyword>
<evidence type="ECO:0000313" key="15">
    <source>
        <dbReference type="Proteomes" id="UP001154329"/>
    </source>
</evidence>
<dbReference type="PROSITE" id="PS00615">
    <property type="entry name" value="C_TYPE_LECTIN_1"/>
    <property type="match status" value="1"/>
</dbReference>
<dbReference type="SMART" id="SM00034">
    <property type="entry name" value="CLECT"/>
    <property type="match status" value="1"/>
</dbReference>
<dbReference type="SUPFAM" id="SSF49785">
    <property type="entry name" value="Galactose-binding domain-like"/>
    <property type="match status" value="1"/>
</dbReference>
<dbReference type="InterPro" id="IPR018378">
    <property type="entry name" value="C-type_lectin_CS"/>
</dbReference>
<dbReference type="AlphaFoldDB" id="A0A9P0IZ14"/>
<evidence type="ECO:0000256" key="7">
    <source>
        <dbReference type="ARBA" id="ARBA00022837"/>
    </source>
</evidence>
<dbReference type="EMBL" id="OU899035">
    <property type="protein sequence ID" value="CAH1721712.1"/>
    <property type="molecule type" value="Genomic_DNA"/>
</dbReference>
<dbReference type="FunFam" id="2.60.120.260:FF:000105">
    <property type="entry name" value="Sushi, von Willebrand factor type A, EGF and pentraxin domain-containing protein 1"/>
    <property type="match status" value="1"/>
</dbReference>
<dbReference type="CDD" id="cd00037">
    <property type="entry name" value="CLECT"/>
    <property type="match status" value="1"/>
</dbReference>
<dbReference type="InterPro" id="IPR001304">
    <property type="entry name" value="C-type_lectin-like"/>
</dbReference>
<dbReference type="Gene3D" id="2.60.120.260">
    <property type="entry name" value="Galactose-binding domain-like"/>
    <property type="match status" value="1"/>
</dbReference>
<dbReference type="InterPro" id="IPR000436">
    <property type="entry name" value="Sushi_SCR_CCP_dom"/>
</dbReference>
<feature type="chain" id="PRO_5040153526" evidence="11">
    <location>
        <begin position="29"/>
        <end position="488"/>
    </location>
</feature>
<feature type="region of interest" description="Disordered" evidence="10">
    <location>
        <begin position="99"/>
        <end position="124"/>
    </location>
</feature>
<dbReference type="PANTHER" id="PTHR45713">
    <property type="entry name" value="FTP DOMAIN-CONTAINING PROTEIN"/>
    <property type="match status" value="1"/>
</dbReference>
<evidence type="ECO:0000256" key="5">
    <source>
        <dbReference type="ARBA" id="ARBA00022729"/>
    </source>
</evidence>
<dbReference type="InterPro" id="IPR016187">
    <property type="entry name" value="CTDL_fold"/>
</dbReference>
<feature type="disulfide bond" evidence="9">
    <location>
        <begin position="62"/>
        <end position="89"/>
    </location>
</feature>
<dbReference type="CDD" id="cd00033">
    <property type="entry name" value="CCP"/>
    <property type="match status" value="2"/>
</dbReference>
<sequence>MSREPDGRRRRWCPGLAMSAILAAVVLALSADGQNTDNVCGHPPVPVNAKLVRDGAKATFVCDDGYRLFGSESITCSSNGAWTGDLPFCGTNVAVHKPTNQSTTARGGSSGNANDGDPTTVHDGRRCTETLKEPSPWWSVDLLQPYPVRAVSITTRGCCGHQPLQDIEIRVGNSSAELQRNPLCSWFPGTIEEGTTKILSCARQIVGQHVFLQLVGVEGSLSLCEVEVYSTEEFSIDRCAPGSSSAKTDVAVFDNKCYEFNVNRGASFADARQKCQATGGDIVYGFRGSSSTFLAAELERRKSRLKTQLIWIGAQKEPGLTSRTWKWVNGDVITKPTWGKDQPNNYNGEQNCVVLDGGREWLWNDVGCNLDYLHWICQYTPTTCGSPDIKVNSTIASPYTFKVSSVIEYVCPEGHATQGSAKRTCGSNGFWTGSAPSCKYVDCGPLNGIENGTITLEDNGMTTFQIDGQIYLQPELQSVKWRRQKDMC</sequence>
<dbReference type="Pfam" id="PF00059">
    <property type="entry name" value="Lectin_C"/>
    <property type="match status" value="1"/>
</dbReference>
<dbReference type="PROSITE" id="PS50923">
    <property type="entry name" value="SUSHI"/>
    <property type="match status" value="2"/>
</dbReference>
<dbReference type="InterPro" id="IPR035976">
    <property type="entry name" value="Sushi/SCR/CCP_sf"/>
</dbReference>
<dbReference type="InterPro" id="IPR051941">
    <property type="entry name" value="BG_Antigen-Binding_Lectin"/>
</dbReference>
<keyword evidence="8 9" id="KW-1015">Disulfide bond</keyword>
<evidence type="ECO:0000256" key="4">
    <source>
        <dbReference type="ARBA" id="ARBA00022723"/>
    </source>
</evidence>
<evidence type="ECO:0000256" key="11">
    <source>
        <dbReference type="SAM" id="SignalP"/>
    </source>
</evidence>
<feature type="domain" description="C-type lectin" evidence="12">
    <location>
        <begin position="253"/>
        <end position="369"/>
    </location>
</feature>
<feature type="disulfide bond" evidence="9">
    <location>
        <begin position="411"/>
        <end position="438"/>
    </location>
</feature>
<dbReference type="Gene3D" id="2.10.70.10">
    <property type="entry name" value="Complement Module, domain 1"/>
    <property type="match status" value="2"/>
</dbReference>
<proteinExistence type="inferred from homology"/>
<dbReference type="GO" id="GO:0001868">
    <property type="term" value="P:regulation of complement activation, lectin pathway"/>
    <property type="evidence" value="ECO:0007669"/>
    <property type="project" value="UniProtKB-ARBA"/>
</dbReference>
<dbReference type="Pfam" id="PF22633">
    <property type="entry name" value="F5_F8_type_C_2"/>
    <property type="match status" value="1"/>
</dbReference>
<evidence type="ECO:0000256" key="1">
    <source>
        <dbReference type="ARBA" id="ARBA00002219"/>
    </source>
</evidence>
<reference evidence="14" key="1">
    <citation type="submission" date="2022-02" db="EMBL/GenBank/DDBJ databases">
        <authorList>
            <person name="King R."/>
        </authorList>
    </citation>
    <scope>NUCLEOTIDE SEQUENCE</scope>
</reference>
<dbReference type="SUPFAM" id="SSF57535">
    <property type="entry name" value="Complement control module/SCR domain"/>
    <property type="match status" value="2"/>
</dbReference>
<comment type="function">
    <text evidence="1">Acts as a defensive agent. Recognizes blood group fucosylated oligosaccharides including A, B, H and Lewis B-type antigens. Does not recognize Lewis A antigen and has low affinity for monovalent haptens.</text>
</comment>
<keyword evidence="6" id="KW-0430">Lectin</keyword>
<dbReference type="SMART" id="SM00032">
    <property type="entry name" value="CCP"/>
    <property type="match status" value="2"/>
</dbReference>
<keyword evidence="9" id="KW-0768">Sushi</keyword>
<dbReference type="PANTHER" id="PTHR45713:SF6">
    <property type="entry name" value="F5_8 TYPE C DOMAIN-CONTAINING PROTEIN"/>
    <property type="match status" value="1"/>
</dbReference>
<dbReference type="GO" id="GO:0046872">
    <property type="term" value="F:metal ion binding"/>
    <property type="evidence" value="ECO:0007669"/>
    <property type="project" value="UniProtKB-KW"/>
</dbReference>
<dbReference type="Pfam" id="PF00084">
    <property type="entry name" value="Sushi"/>
    <property type="match status" value="2"/>
</dbReference>
<dbReference type="Gene3D" id="3.10.100.10">
    <property type="entry name" value="Mannose-Binding Protein A, subunit A"/>
    <property type="match status" value="1"/>
</dbReference>
<dbReference type="InterPro" id="IPR006585">
    <property type="entry name" value="FTP1"/>
</dbReference>
<dbReference type="SMART" id="SM00607">
    <property type="entry name" value="FTP"/>
    <property type="match status" value="1"/>
</dbReference>
<evidence type="ECO:0000313" key="14">
    <source>
        <dbReference type="EMBL" id="CAH1721712.1"/>
    </source>
</evidence>
<organism evidence="14 15">
    <name type="scientific">Aphis gossypii</name>
    <name type="common">Cotton aphid</name>
    <dbReference type="NCBI Taxonomy" id="80765"/>
    <lineage>
        <taxon>Eukaryota</taxon>
        <taxon>Metazoa</taxon>
        <taxon>Ecdysozoa</taxon>
        <taxon>Arthropoda</taxon>
        <taxon>Hexapoda</taxon>
        <taxon>Insecta</taxon>
        <taxon>Pterygota</taxon>
        <taxon>Neoptera</taxon>
        <taxon>Paraneoptera</taxon>
        <taxon>Hemiptera</taxon>
        <taxon>Sternorrhyncha</taxon>
        <taxon>Aphidomorpha</taxon>
        <taxon>Aphidoidea</taxon>
        <taxon>Aphididae</taxon>
        <taxon>Aphidini</taxon>
        <taxon>Aphis</taxon>
        <taxon>Aphis</taxon>
    </lineage>
</organism>
<evidence type="ECO:0000256" key="2">
    <source>
        <dbReference type="ARBA" id="ARBA00010147"/>
    </source>
</evidence>
<dbReference type="InterPro" id="IPR008979">
    <property type="entry name" value="Galactose-bd-like_sf"/>
</dbReference>
<evidence type="ECO:0000256" key="6">
    <source>
        <dbReference type="ARBA" id="ARBA00022734"/>
    </source>
</evidence>
<feature type="domain" description="Sushi" evidence="13">
    <location>
        <begin position="38"/>
        <end position="91"/>
    </location>
</feature>
<feature type="signal peptide" evidence="11">
    <location>
        <begin position="1"/>
        <end position="28"/>
    </location>
</feature>
<comment type="similarity">
    <text evidence="2">Belongs to the fucolectin family.</text>
</comment>
<feature type="compositionally biased region" description="Polar residues" evidence="10">
    <location>
        <begin position="99"/>
        <end position="113"/>
    </location>
</feature>
<dbReference type="SUPFAM" id="SSF56436">
    <property type="entry name" value="C-type lectin-like"/>
    <property type="match status" value="1"/>
</dbReference>
<feature type="domain" description="Sushi" evidence="13">
    <location>
        <begin position="382"/>
        <end position="440"/>
    </location>
</feature>
<comment type="caution">
    <text evidence="9">Lacks conserved residue(s) required for the propagation of feature annotation.</text>
</comment>
<dbReference type="PROSITE" id="PS50041">
    <property type="entry name" value="C_TYPE_LECTIN_2"/>
    <property type="match status" value="1"/>
</dbReference>
<evidence type="ECO:0000259" key="13">
    <source>
        <dbReference type="PROSITE" id="PS50923"/>
    </source>
</evidence>